<evidence type="ECO:0000313" key="3">
    <source>
        <dbReference type="EMBL" id="MCY9760605.1"/>
    </source>
</evidence>
<keyword evidence="2" id="KW-0472">Membrane</keyword>
<feature type="region of interest" description="Disordered" evidence="1">
    <location>
        <begin position="95"/>
        <end position="116"/>
    </location>
</feature>
<evidence type="ECO:0000256" key="1">
    <source>
        <dbReference type="SAM" id="MobiDB-lite"/>
    </source>
</evidence>
<keyword evidence="2" id="KW-1133">Transmembrane helix</keyword>
<sequence>MRLCVVVKSDMVYKKIKQIFSDYEVLTNASHFMELSEIVRSEEINIAVIEEGVHWRNRAENYLNDYSIPFVIFTGNFDELIEKVRASTYDTASATPMETTVQEKEAEESSKEEFEIPAKQDKTINLLESRKNQIPKLQHNTQSKKEDTSQDRPVQTIEVIREVPKYIEKVKEIPVEKVVERIKEVPVETVIEREVLKTEIVEIKPNFDSVDVDFELPSIVPEVPIQLNNVSQIDSVQGPLFIGVMAVETDIDVSNLVFMIATSLAVLGHTPLVIGDDKEEIESLEQLIFKNDEDDHEAEIFESEGVSYMRNGVQWEYSELMTGGFSHIIHWYESLEKPRGQQQYVEWTRSHVPLLISSGQSWKITRLQEILNQCSEATLKRSSLLLNQAQVVKALNREYPGLSVDVIPFISDPFSPAKQHIAWVRSIINASKIRKFNFKLAIIFILACGISALFIWLGLQI</sequence>
<dbReference type="Proteomes" id="UP001527181">
    <property type="component" value="Unassembled WGS sequence"/>
</dbReference>
<protein>
    <submittedName>
        <fullName evidence="3">IMCp domain-containing protein</fullName>
    </submittedName>
</protein>
<dbReference type="RefSeq" id="WP_268598696.1">
    <property type="nucleotide sequence ID" value="NZ_JAMDNP010000015.1"/>
</dbReference>
<keyword evidence="2" id="KW-0812">Transmembrane</keyword>
<feature type="transmembrane region" description="Helical" evidence="2">
    <location>
        <begin position="440"/>
        <end position="459"/>
    </location>
</feature>
<dbReference type="EMBL" id="JAMDNP010000015">
    <property type="protein sequence ID" value="MCY9760605.1"/>
    <property type="molecule type" value="Genomic_DNA"/>
</dbReference>
<feature type="compositionally biased region" description="Basic and acidic residues" evidence="1">
    <location>
        <begin position="101"/>
        <end position="116"/>
    </location>
</feature>
<reference evidence="3 4" key="1">
    <citation type="submission" date="2022-05" db="EMBL/GenBank/DDBJ databases">
        <title>Genome Sequencing of Bee-Associated Microbes.</title>
        <authorList>
            <person name="Dunlap C."/>
        </authorList>
    </citation>
    <scope>NUCLEOTIDE SEQUENCE [LARGE SCALE GENOMIC DNA]</scope>
    <source>
        <strain evidence="3 4">NRRL B-04010</strain>
    </source>
</reference>
<gene>
    <name evidence="3" type="ORF">M5X12_08450</name>
</gene>
<comment type="caution">
    <text evidence="3">The sequence shown here is derived from an EMBL/GenBank/DDBJ whole genome shotgun (WGS) entry which is preliminary data.</text>
</comment>
<accession>A0ABT4GV85</accession>
<evidence type="ECO:0000313" key="4">
    <source>
        <dbReference type="Proteomes" id="UP001527181"/>
    </source>
</evidence>
<proteinExistence type="predicted"/>
<organism evidence="3 4">
    <name type="scientific">Paenibacillus alvei</name>
    <name type="common">Bacillus alvei</name>
    <dbReference type="NCBI Taxonomy" id="44250"/>
    <lineage>
        <taxon>Bacteria</taxon>
        <taxon>Bacillati</taxon>
        <taxon>Bacillota</taxon>
        <taxon>Bacilli</taxon>
        <taxon>Bacillales</taxon>
        <taxon>Paenibacillaceae</taxon>
        <taxon>Paenibacillus</taxon>
    </lineage>
</organism>
<keyword evidence="4" id="KW-1185">Reference proteome</keyword>
<evidence type="ECO:0000256" key="2">
    <source>
        <dbReference type="SAM" id="Phobius"/>
    </source>
</evidence>
<name>A0ABT4GV85_PAEAL</name>